<dbReference type="InterPro" id="IPR036097">
    <property type="entry name" value="HisK_dim/P_sf"/>
</dbReference>
<evidence type="ECO:0000256" key="4">
    <source>
        <dbReference type="ARBA" id="ARBA00022679"/>
    </source>
</evidence>
<dbReference type="CDD" id="cd17546">
    <property type="entry name" value="REC_hyHK_CKI1_RcsC-like"/>
    <property type="match status" value="1"/>
</dbReference>
<evidence type="ECO:0000256" key="6">
    <source>
        <dbReference type="PROSITE-ProRule" id="PRU00169"/>
    </source>
</evidence>
<dbReference type="CDD" id="cd00082">
    <property type="entry name" value="HisKA"/>
    <property type="match status" value="1"/>
</dbReference>
<evidence type="ECO:0000256" key="1">
    <source>
        <dbReference type="ARBA" id="ARBA00000085"/>
    </source>
</evidence>
<dbReference type="SUPFAM" id="SSF47384">
    <property type="entry name" value="Homodimeric domain of signal transducing histidine kinase"/>
    <property type="match status" value="1"/>
</dbReference>
<dbReference type="PROSITE" id="PS50110">
    <property type="entry name" value="RESPONSE_REGULATORY"/>
    <property type="match status" value="1"/>
</dbReference>
<dbReference type="Gene3D" id="1.10.287.130">
    <property type="match status" value="1"/>
</dbReference>
<proteinExistence type="predicted"/>
<organism evidence="10 11">
    <name type="scientific">Lithohypha guttulata</name>
    <dbReference type="NCBI Taxonomy" id="1690604"/>
    <lineage>
        <taxon>Eukaryota</taxon>
        <taxon>Fungi</taxon>
        <taxon>Dikarya</taxon>
        <taxon>Ascomycota</taxon>
        <taxon>Pezizomycotina</taxon>
        <taxon>Eurotiomycetes</taxon>
        <taxon>Chaetothyriomycetidae</taxon>
        <taxon>Chaetothyriales</taxon>
        <taxon>Trichomeriaceae</taxon>
        <taxon>Lithohypha</taxon>
    </lineage>
</organism>
<keyword evidence="3 6" id="KW-0597">Phosphoprotein</keyword>
<dbReference type="FunFam" id="1.10.287.130:FF:000100">
    <property type="entry name" value="Sensor histidine kinase/response regulator"/>
    <property type="match status" value="1"/>
</dbReference>
<name>A0AAN7YEK6_9EURO</name>
<dbReference type="Pfam" id="PF02518">
    <property type="entry name" value="HATPase_c"/>
    <property type="match status" value="1"/>
</dbReference>
<evidence type="ECO:0000256" key="3">
    <source>
        <dbReference type="ARBA" id="ARBA00022553"/>
    </source>
</evidence>
<dbReference type="Pfam" id="PF00072">
    <property type="entry name" value="Response_reg"/>
    <property type="match status" value="1"/>
</dbReference>
<dbReference type="InterPro" id="IPR011006">
    <property type="entry name" value="CheY-like_superfamily"/>
</dbReference>
<evidence type="ECO:0000256" key="2">
    <source>
        <dbReference type="ARBA" id="ARBA00012438"/>
    </source>
</evidence>
<keyword evidence="11" id="KW-1185">Reference proteome</keyword>
<evidence type="ECO:0000256" key="5">
    <source>
        <dbReference type="ARBA" id="ARBA00022777"/>
    </source>
</evidence>
<feature type="domain" description="Histidine kinase" evidence="8">
    <location>
        <begin position="525"/>
        <end position="641"/>
    </location>
</feature>
<dbReference type="InterPro" id="IPR004358">
    <property type="entry name" value="Sig_transdc_His_kin-like_C"/>
</dbReference>
<feature type="modified residue" description="4-aspartylphosphate" evidence="6">
    <location>
        <position position="817"/>
    </location>
</feature>
<dbReference type="Gene3D" id="3.30.565.10">
    <property type="entry name" value="Histidine kinase-like ATPase, C-terminal domain"/>
    <property type="match status" value="1"/>
</dbReference>
<keyword evidence="5" id="KW-0418">Kinase</keyword>
<feature type="compositionally biased region" description="Polar residues" evidence="7">
    <location>
        <begin position="708"/>
        <end position="721"/>
    </location>
</feature>
<dbReference type="InterPro" id="IPR003594">
    <property type="entry name" value="HATPase_dom"/>
</dbReference>
<dbReference type="SMART" id="SM00448">
    <property type="entry name" value="REC"/>
    <property type="match status" value="1"/>
</dbReference>
<dbReference type="Gene3D" id="3.40.50.2300">
    <property type="match status" value="1"/>
</dbReference>
<reference evidence="10 11" key="1">
    <citation type="submission" date="2023-08" db="EMBL/GenBank/DDBJ databases">
        <title>Black Yeasts Isolated from many extreme environments.</title>
        <authorList>
            <person name="Coleine C."/>
            <person name="Stajich J.E."/>
            <person name="Selbmann L."/>
        </authorList>
    </citation>
    <scope>NUCLEOTIDE SEQUENCE [LARGE SCALE GENOMIC DNA]</scope>
    <source>
        <strain evidence="10 11">CCFEE 5910</strain>
    </source>
</reference>
<dbReference type="InterPro" id="IPR036890">
    <property type="entry name" value="HATPase_C_sf"/>
</dbReference>
<dbReference type="AlphaFoldDB" id="A0AAN7YEK6"/>
<dbReference type="SUPFAM" id="SSF55874">
    <property type="entry name" value="ATPase domain of HSP90 chaperone/DNA topoisomerase II/histidine kinase"/>
    <property type="match status" value="1"/>
</dbReference>
<dbReference type="PANTHER" id="PTHR43047">
    <property type="entry name" value="TWO-COMPONENT HISTIDINE PROTEIN KINASE"/>
    <property type="match status" value="1"/>
</dbReference>
<dbReference type="GO" id="GO:0000155">
    <property type="term" value="F:phosphorelay sensor kinase activity"/>
    <property type="evidence" value="ECO:0007669"/>
    <property type="project" value="InterPro"/>
</dbReference>
<dbReference type="GO" id="GO:0005886">
    <property type="term" value="C:plasma membrane"/>
    <property type="evidence" value="ECO:0007669"/>
    <property type="project" value="TreeGrafter"/>
</dbReference>
<sequence length="909" mass="100915">MVESMSGAYIERQTLCMAGSNPGVATHAGEDDFAVRLRRNYKADENNVAERLILFKTELSKLEGEAFWTKLMVGMTEICHAQFAFVSKRILVDDHTVAVEMPKIGEQGACLMAVALYYNDHEAKIAMHHDYKYYAWSCPCAYMKHDKVFLIEDNLHQFIQNNPNQLPFEVESYLGVPLFANGKCYAHFGMMWTKEGLLQKQGLSWAFVELFMHSLEDMITERLLAGQGFAKSAEQLQQDSRKVVIPQAAITATQSLKLYARSLSHELRTPMQGVVGMLDLMYATVQEQLEGQSNHKVRQIFQMLKNNIEVVQDSSKRAVEAADNVVQAYDLNMQVPETPSYEHEAPIANVDGGSYFDMRPTMTDGSQIINPNKRKREAAPISAAEPATKLRNIGKSPSIVTSLPRSPVQNTIEVDDVSPKRKLPPLFGSSLTPHKISMPAISGFPPEADTPVSTPGFRQTNIRDALPIIINGSLRVGGRPDFAVSEPTALGESIEVRSRDSNGHVSSKIVKWMVEADVPQYLPIDERDLHKLIGAVFLNALKFTDHGEIVVRLSLSSSQRYVLVNISDTGFGIPEAFQPELFKAFSKEDDRITRTTEGLGLGLMVAKGLSRKIGGDLHLVRSAVEGPNRGSEFEMRLPLEACDLYSRASTPAGPSKRNDEYAPRSVPSLTKESNEDSPTSSLPEVATTEQANGQIPKNVSIAERRSKSPATKSIETPNISANVRKPSIHRRGSSTLRVNIKPDRQLASKYPLTFLVAEDNKINRKLLVQMLNTLGYKDVHEAYDGKEAVRIMDRLMKERSGKKRNSSCAPVDVILMDLWMPELDGYQATEQILKMFKPEHHVDGYESLPTIPPTVLAVSADVTDDAIDRATKIGMAGYMSKPFKVLDLQKLILEFCIARLESNCCAAAA</sequence>
<dbReference type="SMART" id="SM00387">
    <property type="entry name" value="HATPase_c"/>
    <property type="match status" value="1"/>
</dbReference>
<feature type="domain" description="Response regulatory" evidence="9">
    <location>
        <begin position="753"/>
        <end position="896"/>
    </location>
</feature>
<dbReference type="Proteomes" id="UP001309876">
    <property type="component" value="Unassembled WGS sequence"/>
</dbReference>
<comment type="caution">
    <text evidence="10">The sequence shown here is derived from an EMBL/GenBank/DDBJ whole genome shotgun (WGS) entry which is preliminary data.</text>
</comment>
<evidence type="ECO:0000313" key="11">
    <source>
        <dbReference type="Proteomes" id="UP001309876"/>
    </source>
</evidence>
<dbReference type="GO" id="GO:0009927">
    <property type="term" value="F:histidine phosphotransfer kinase activity"/>
    <property type="evidence" value="ECO:0007669"/>
    <property type="project" value="TreeGrafter"/>
</dbReference>
<dbReference type="PROSITE" id="PS50109">
    <property type="entry name" value="HIS_KIN"/>
    <property type="match status" value="1"/>
</dbReference>
<keyword evidence="4" id="KW-0808">Transferase</keyword>
<dbReference type="PRINTS" id="PR00344">
    <property type="entry name" value="BCTRLSENSOR"/>
</dbReference>
<dbReference type="EC" id="2.7.13.3" evidence="2"/>
<comment type="catalytic activity">
    <reaction evidence="1">
        <text>ATP + protein L-histidine = ADP + protein N-phospho-L-histidine.</text>
        <dbReference type="EC" id="2.7.13.3"/>
    </reaction>
</comment>
<evidence type="ECO:0000259" key="8">
    <source>
        <dbReference type="PROSITE" id="PS50109"/>
    </source>
</evidence>
<dbReference type="PANTHER" id="PTHR43047:SF2">
    <property type="entry name" value="HISTIDINE KINASE M7"/>
    <property type="match status" value="1"/>
</dbReference>
<dbReference type="EMBL" id="JAVRRJ010000007">
    <property type="protein sequence ID" value="KAK5082793.1"/>
    <property type="molecule type" value="Genomic_DNA"/>
</dbReference>
<gene>
    <name evidence="10" type="ORF">LTR05_006674</name>
</gene>
<dbReference type="SUPFAM" id="SSF52172">
    <property type="entry name" value="CheY-like"/>
    <property type="match status" value="1"/>
</dbReference>
<dbReference type="InterPro" id="IPR005467">
    <property type="entry name" value="His_kinase_dom"/>
</dbReference>
<dbReference type="InterPro" id="IPR001789">
    <property type="entry name" value="Sig_transdc_resp-reg_receiver"/>
</dbReference>
<dbReference type="InterPro" id="IPR003661">
    <property type="entry name" value="HisK_dim/P_dom"/>
</dbReference>
<feature type="compositionally biased region" description="Polar residues" evidence="7">
    <location>
        <begin position="667"/>
        <end position="697"/>
    </location>
</feature>
<evidence type="ECO:0000256" key="7">
    <source>
        <dbReference type="SAM" id="MobiDB-lite"/>
    </source>
</evidence>
<evidence type="ECO:0000313" key="10">
    <source>
        <dbReference type="EMBL" id="KAK5082793.1"/>
    </source>
</evidence>
<protein>
    <recommendedName>
        <fullName evidence="2">histidine kinase</fullName>
        <ecNumber evidence="2">2.7.13.3</ecNumber>
    </recommendedName>
</protein>
<accession>A0AAN7YEK6</accession>
<evidence type="ECO:0000259" key="9">
    <source>
        <dbReference type="PROSITE" id="PS50110"/>
    </source>
</evidence>
<feature type="region of interest" description="Disordered" evidence="7">
    <location>
        <begin position="648"/>
        <end position="723"/>
    </location>
</feature>